<keyword evidence="2" id="KW-1185">Reference proteome</keyword>
<evidence type="ECO:0000313" key="1">
    <source>
        <dbReference type="EMBL" id="KAK4748502.1"/>
    </source>
</evidence>
<sequence length="250" mass="27469">MKHENDHLPAAAAMQCGECGGGSSSGDRWILHNVRHKATYRRLCTHCVLNCFRGHFCPVCLEVFDPIDSQPRPNQRVMCLNCPSISHLSCASSNSGGHPFQCPSCSNPNFSFFTLRTLPDSNKSIKAEANADADAGFHLGGNRDGNGICRRVIDKDSAKVLVAAARIAAATMSKAAHTARIEAERRVKEAALARKRAREALERVAYLSLKEEELKMTVNSCVGIVQEQKMKPRASNSVVEDKQIQRQIPR</sequence>
<gene>
    <name evidence="1" type="ORF">SAY87_015088</name>
</gene>
<protein>
    <submittedName>
        <fullName evidence="1">Uncharacterized protein</fullName>
    </submittedName>
</protein>
<evidence type="ECO:0000313" key="2">
    <source>
        <dbReference type="Proteomes" id="UP001345219"/>
    </source>
</evidence>
<organism evidence="1 2">
    <name type="scientific">Trapa incisa</name>
    <dbReference type="NCBI Taxonomy" id="236973"/>
    <lineage>
        <taxon>Eukaryota</taxon>
        <taxon>Viridiplantae</taxon>
        <taxon>Streptophyta</taxon>
        <taxon>Embryophyta</taxon>
        <taxon>Tracheophyta</taxon>
        <taxon>Spermatophyta</taxon>
        <taxon>Magnoliopsida</taxon>
        <taxon>eudicotyledons</taxon>
        <taxon>Gunneridae</taxon>
        <taxon>Pentapetalae</taxon>
        <taxon>rosids</taxon>
        <taxon>malvids</taxon>
        <taxon>Myrtales</taxon>
        <taxon>Lythraceae</taxon>
        <taxon>Trapa</taxon>
    </lineage>
</organism>
<comment type="caution">
    <text evidence="1">The sequence shown here is derived from an EMBL/GenBank/DDBJ whole genome shotgun (WGS) entry which is preliminary data.</text>
</comment>
<proteinExistence type="predicted"/>
<dbReference type="EMBL" id="JAXIOK010000019">
    <property type="protein sequence ID" value="KAK4748502.1"/>
    <property type="molecule type" value="Genomic_DNA"/>
</dbReference>
<reference evidence="1 2" key="1">
    <citation type="journal article" date="2023" name="Hortic Res">
        <title>Pangenome of water caltrop reveals structural variations and asymmetric subgenome divergence after allopolyploidization.</title>
        <authorList>
            <person name="Zhang X."/>
            <person name="Chen Y."/>
            <person name="Wang L."/>
            <person name="Yuan Y."/>
            <person name="Fang M."/>
            <person name="Shi L."/>
            <person name="Lu R."/>
            <person name="Comes H.P."/>
            <person name="Ma Y."/>
            <person name="Chen Y."/>
            <person name="Huang G."/>
            <person name="Zhou Y."/>
            <person name="Zheng Z."/>
            <person name="Qiu Y."/>
        </authorList>
    </citation>
    <scope>NUCLEOTIDE SEQUENCE [LARGE SCALE GENOMIC DNA]</scope>
    <source>
        <tissue evidence="1">Roots</tissue>
    </source>
</reference>
<accession>A0AAN7GX69</accession>
<dbReference type="AlphaFoldDB" id="A0AAN7GX69"/>
<name>A0AAN7GX69_9MYRT</name>
<dbReference type="PANTHER" id="PTHR34451:SF7">
    <property type="entry name" value="PHD FINGER FAMILY PROTEIN"/>
    <property type="match status" value="1"/>
</dbReference>
<dbReference type="Proteomes" id="UP001345219">
    <property type="component" value="Chromosome 12"/>
</dbReference>
<dbReference type="PANTHER" id="PTHR34451">
    <property type="entry name" value="PHD FINGER FAMILY PROTEIN"/>
    <property type="match status" value="1"/>
</dbReference>